<sequence>MTVMSPFDETLHPRGHAGTFAAKPYTEPEGALRTALLPADGTWSNGGMQRGTTLAESPVSDRERNVWVRFDEPDAFVRVDPSEFGIDHPDSEPSWSGEHRVFLGVSPDKPGLTFEFECDVRFDSADDADPVEVDEATRAALRADARAAFGDKIEVAWESEDTVAVLFQDTIPTEDLETDESGRPSVLTSNVMAREESDPEYQAFRAGATDWLITAMNERGIEAWR</sequence>
<dbReference type="KEGG" id="ria:C7V51_02970"/>
<gene>
    <name evidence="1" type="ORF">C7V51_02970</name>
</gene>
<protein>
    <submittedName>
        <fullName evidence="1">Uncharacterized protein</fullName>
    </submittedName>
</protein>
<proteinExistence type="predicted"/>
<accession>A0AAD1ELX2</accession>
<evidence type="ECO:0000313" key="2">
    <source>
        <dbReference type="Proteomes" id="UP000283946"/>
    </source>
</evidence>
<dbReference type="Proteomes" id="UP000283946">
    <property type="component" value="Chromosome"/>
</dbReference>
<reference evidence="1 2" key="1">
    <citation type="submission" date="2018-03" db="EMBL/GenBank/DDBJ databases">
        <title>Bacteriophage NCPPB3778 and a type I-E CRISPR drive the evolution of the US Biological Select Agent, Rathayibacter toxicus.</title>
        <authorList>
            <person name="Davis E.W.II."/>
            <person name="Tabima J.F."/>
            <person name="Weisberg A.J."/>
            <person name="Dantas Lopes L."/>
            <person name="Wiseman M.S."/>
            <person name="Wiseman M.S."/>
            <person name="Pupko T."/>
            <person name="Belcher M.S."/>
            <person name="Sechler A.J."/>
            <person name="Tancos M.A."/>
            <person name="Schroeder B.K."/>
            <person name="Murray T.D."/>
            <person name="Luster D.G."/>
            <person name="Schneider W.L."/>
            <person name="Rogers E."/>
            <person name="Andreote F.D."/>
            <person name="Grunwald N.J."/>
            <person name="Putnam M.L."/>
            <person name="Chang J.H."/>
        </authorList>
    </citation>
    <scope>NUCLEOTIDE SEQUENCE [LARGE SCALE GENOMIC DNA]</scope>
    <source>
        <strain evidence="1 2">NCCPB 2253</strain>
    </source>
</reference>
<name>A0AAD1ELX2_9MICO</name>
<evidence type="ECO:0000313" key="1">
    <source>
        <dbReference type="EMBL" id="AZZ54959.1"/>
    </source>
</evidence>
<dbReference type="RefSeq" id="WP_127843880.1">
    <property type="nucleotide sequence ID" value="NZ_CP028130.1"/>
</dbReference>
<dbReference type="EMBL" id="CP028130">
    <property type="protein sequence ID" value="AZZ54959.1"/>
    <property type="molecule type" value="Genomic_DNA"/>
</dbReference>
<organism evidence="1 2">
    <name type="scientific">Rathayibacter iranicus</name>
    <dbReference type="NCBI Taxonomy" id="59737"/>
    <lineage>
        <taxon>Bacteria</taxon>
        <taxon>Bacillati</taxon>
        <taxon>Actinomycetota</taxon>
        <taxon>Actinomycetes</taxon>
        <taxon>Micrococcales</taxon>
        <taxon>Microbacteriaceae</taxon>
        <taxon>Rathayibacter</taxon>
    </lineage>
</organism>
<dbReference type="AlphaFoldDB" id="A0AAD1ELX2"/>